<dbReference type="PANTHER" id="PTHR43004:SF21">
    <property type="entry name" value="FAD-BINDING DOMAIN-CONTAINING PROTEIN-RELATED"/>
    <property type="match status" value="1"/>
</dbReference>
<feature type="region of interest" description="Disordered" evidence="3">
    <location>
        <begin position="1"/>
        <end position="21"/>
    </location>
</feature>
<feature type="domain" description="FAD-binding" evidence="4">
    <location>
        <begin position="32"/>
        <end position="383"/>
    </location>
</feature>
<dbReference type="GO" id="GO:0016709">
    <property type="term" value="F:oxidoreductase activity, acting on paired donors, with incorporation or reduction of molecular oxygen, NAD(P)H as one donor, and incorporation of one atom of oxygen"/>
    <property type="evidence" value="ECO:0007669"/>
    <property type="project" value="UniProtKB-ARBA"/>
</dbReference>
<dbReference type="Gene3D" id="3.30.9.10">
    <property type="entry name" value="D-Amino Acid Oxidase, subunit A, domain 2"/>
    <property type="match status" value="1"/>
</dbReference>
<protein>
    <submittedName>
        <fullName evidence="5">2-polyprenyl-6-methoxyphenol hydroxylase</fullName>
    </submittedName>
</protein>
<evidence type="ECO:0000313" key="6">
    <source>
        <dbReference type="Proteomes" id="UP000198921"/>
    </source>
</evidence>
<dbReference type="InterPro" id="IPR036188">
    <property type="entry name" value="FAD/NAD-bd_sf"/>
</dbReference>
<keyword evidence="6" id="KW-1185">Reference proteome</keyword>
<dbReference type="STRING" id="1137993.SAMN05660209_04785"/>
<organism evidence="5 6">
    <name type="scientific">Geodermatophilus africanus</name>
    <dbReference type="NCBI Taxonomy" id="1137993"/>
    <lineage>
        <taxon>Bacteria</taxon>
        <taxon>Bacillati</taxon>
        <taxon>Actinomycetota</taxon>
        <taxon>Actinomycetes</taxon>
        <taxon>Geodermatophilales</taxon>
        <taxon>Geodermatophilaceae</taxon>
        <taxon>Geodermatophilus</taxon>
    </lineage>
</organism>
<dbReference type="NCBIfam" id="NF004780">
    <property type="entry name" value="PRK06126.1"/>
    <property type="match status" value="1"/>
</dbReference>
<keyword evidence="2" id="KW-0274">FAD</keyword>
<evidence type="ECO:0000256" key="3">
    <source>
        <dbReference type="SAM" id="MobiDB-lite"/>
    </source>
</evidence>
<dbReference type="InterPro" id="IPR002938">
    <property type="entry name" value="FAD-bd"/>
</dbReference>
<accession>A0A1H3QK76</accession>
<dbReference type="InterPro" id="IPR050641">
    <property type="entry name" value="RIFMO-like"/>
</dbReference>
<dbReference type="EMBL" id="FNOT01000023">
    <property type="protein sequence ID" value="SDZ13428.1"/>
    <property type="molecule type" value="Genomic_DNA"/>
</dbReference>
<dbReference type="GO" id="GO:0071949">
    <property type="term" value="F:FAD binding"/>
    <property type="evidence" value="ECO:0007669"/>
    <property type="project" value="InterPro"/>
</dbReference>
<gene>
    <name evidence="5" type="ORF">SAMN05660209_04785</name>
</gene>
<evidence type="ECO:0000313" key="5">
    <source>
        <dbReference type="EMBL" id="SDZ13428.1"/>
    </source>
</evidence>
<dbReference type="AlphaFoldDB" id="A0A1H3QK76"/>
<proteinExistence type="predicted"/>
<evidence type="ECO:0000256" key="1">
    <source>
        <dbReference type="ARBA" id="ARBA00022630"/>
    </source>
</evidence>
<dbReference type="Pfam" id="PF21274">
    <property type="entry name" value="Rng_hyd_C"/>
    <property type="match status" value="1"/>
</dbReference>
<dbReference type="Gene3D" id="3.50.50.60">
    <property type="entry name" value="FAD/NAD(P)-binding domain"/>
    <property type="match status" value="1"/>
</dbReference>
<dbReference type="SUPFAM" id="SSF51905">
    <property type="entry name" value="FAD/NAD(P)-binding domain"/>
    <property type="match status" value="1"/>
</dbReference>
<evidence type="ECO:0000256" key="2">
    <source>
        <dbReference type="ARBA" id="ARBA00022827"/>
    </source>
</evidence>
<name>A0A1H3QK76_9ACTN</name>
<dbReference type="RefSeq" id="WP_211517268.1">
    <property type="nucleotide sequence ID" value="NZ_FNOT01000023.1"/>
</dbReference>
<dbReference type="PRINTS" id="PR00420">
    <property type="entry name" value="RNGMNOXGNASE"/>
</dbReference>
<dbReference type="Gene3D" id="3.40.30.120">
    <property type="match status" value="1"/>
</dbReference>
<dbReference type="PANTHER" id="PTHR43004">
    <property type="entry name" value="TRK SYSTEM POTASSIUM UPTAKE PROTEIN"/>
    <property type="match status" value="1"/>
</dbReference>
<dbReference type="Proteomes" id="UP000198921">
    <property type="component" value="Unassembled WGS sequence"/>
</dbReference>
<keyword evidence="1" id="KW-0285">Flavoprotein</keyword>
<evidence type="ECO:0000259" key="4">
    <source>
        <dbReference type="Pfam" id="PF01494"/>
    </source>
</evidence>
<reference evidence="6" key="1">
    <citation type="submission" date="2016-10" db="EMBL/GenBank/DDBJ databases">
        <authorList>
            <person name="Varghese N."/>
            <person name="Submissions S."/>
        </authorList>
    </citation>
    <scope>NUCLEOTIDE SEQUENCE [LARGE SCALE GENOMIC DNA]</scope>
    <source>
        <strain evidence="6">DSM 45422</strain>
    </source>
</reference>
<dbReference type="Pfam" id="PF01494">
    <property type="entry name" value="FAD_binding_3"/>
    <property type="match status" value="1"/>
</dbReference>
<sequence>MSTDPRAATGMGSDGTDAADVGVHLDPSVRREVLISGAGPVGMILALELSLHGVRSTLVEQAPQTTTFPKMDLTNARSMELLDRLGLADEVRRVGVAPQHSFDVVFCTSMAGYEVGRWHYPSVDEMRQWIEVTNDGTAPAQPWQRVTQIEVEKLLMKRCLADPNIEVLRPWKVTSVAQDGDGVRATIVSPVGGADHELTADYLVGCDGAGSVVRRAMGLTMEGERGVITFCQVHFKSRDLATLHAHGQYWHAFFVGGGVGAIIAQDEVDTWTLQTSAITDGVDTADIDKQQLLDKVCGRHLEIDEVLQSSVWKANVLVADRYRVGRLFVAGDAAHEVIPTGGYGLNSGVADAVNLGWKLAAVIKGYGGDELLDSYDAERRPVAILGRDWSFRHLGIHVQAQGLVDPALVHADGPEADAHRAELAEYFSANTGEHGSWGVEMGYRYDGSPVVVSDGTEAPEFDGSVYLPTTIPGSRAPHVRLADGSSLLGAYQDGFTLVSFAGAAAAADMVAAAAAENVPLEVLAVDDVNARRLYERDLVLVRPDGHVAWRGDVLPDDPRALLRRVTGRVSVSAAL</sequence>